<dbReference type="GO" id="GO:0016020">
    <property type="term" value="C:membrane"/>
    <property type="evidence" value="ECO:0007669"/>
    <property type="project" value="UniProtKB-SubCell"/>
</dbReference>
<comment type="subcellular location">
    <subcellularLocation>
        <location evidence="1">Membrane</location>
        <topology evidence="1">Multi-pass membrane protein</topology>
    </subcellularLocation>
</comment>
<feature type="transmembrane region" description="Helical" evidence="6">
    <location>
        <begin position="28"/>
        <end position="46"/>
    </location>
</feature>
<evidence type="ECO:0000256" key="2">
    <source>
        <dbReference type="ARBA" id="ARBA00022692"/>
    </source>
</evidence>
<evidence type="ECO:0000256" key="5">
    <source>
        <dbReference type="ARBA" id="ARBA00038359"/>
    </source>
</evidence>
<keyword evidence="2 6" id="KW-0812">Transmembrane</keyword>
<comment type="similarity">
    <text evidence="5">Belongs to the SAT4 family.</text>
</comment>
<evidence type="ECO:0000259" key="7">
    <source>
        <dbReference type="Pfam" id="PF20684"/>
    </source>
</evidence>
<feature type="transmembrane region" description="Helical" evidence="6">
    <location>
        <begin position="107"/>
        <end position="130"/>
    </location>
</feature>
<dbReference type="AlphaFoldDB" id="A0AAE0M8D0"/>
<dbReference type="PANTHER" id="PTHR33048">
    <property type="entry name" value="PTH11-LIKE INTEGRAL MEMBRANE PROTEIN (AFU_ORTHOLOGUE AFUA_5G11245)"/>
    <property type="match status" value="1"/>
</dbReference>
<dbReference type="Pfam" id="PF20684">
    <property type="entry name" value="Fung_rhodopsin"/>
    <property type="match status" value="1"/>
</dbReference>
<feature type="transmembrane region" description="Helical" evidence="6">
    <location>
        <begin position="142"/>
        <end position="162"/>
    </location>
</feature>
<evidence type="ECO:0000313" key="8">
    <source>
        <dbReference type="EMBL" id="KAK3323266.1"/>
    </source>
</evidence>
<feature type="transmembrane region" description="Helical" evidence="6">
    <location>
        <begin position="67"/>
        <end position="87"/>
    </location>
</feature>
<name>A0AAE0M8D0_9PEZI</name>
<feature type="transmembrane region" description="Helical" evidence="6">
    <location>
        <begin position="192"/>
        <end position="213"/>
    </location>
</feature>
<evidence type="ECO:0000256" key="4">
    <source>
        <dbReference type="ARBA" id="ARBA00023136"/>
    </source>
</evidence>
<dbReference type="InterPro" id="IPR052337">
    <property type="entry name" value="SAT4-like"/>
</dbReference>
<accession>A0AAE0M8D0</accession>
<reference evidence="8" key="2">
    <citation type="submission" date="2023-06" db="EMBL/GenBank/DDBJ databases">
        <authorList>
            <consortium name="Lawrence Berkeley National Laboratory"/>
            <person name="Haridas S."/>
            <person name="Hensen N."/>
            <person name="Bonometti L."/>
            <person name="Westerberg I."/>
            <person name="Brannstrom I.O."/>
            <person name="Guillou S."/>
            <person name="Cros-Aarteil S."/>
            <person name="Calhoun S."/>
            <person name="Kuo A."/>
            <person name="Mondo S."/>
            <person name="Pangilinan J."/>
            <person name="Riley R."/>
            <person name="Labutti K."/>
            <person name="Andreopoulos B."/>
            <person name="Lipzen A."/>
            <person name="Chen C."/>
            <person name="Yanf M."/>
            <person name="Daum C."/>
            <person name="Ng V."/>
            <person name="Clum A."/>
            <person name="Steindorff A."/>
            <person name="Ohm R."/>
            <person name="Martin F."/>
            <person name="Silar P."/>
            <person name="Natvig D."/>
            <person name="Lalanne C."/>
            <person name="Gautier V."/>
            <person name="Ament-Velasquez S.L."/>
            <person name="Kruys A."/>
            <person name="Hutchinson M.I."/>
            <person name="Powell A.J."/>
            <person name="Barry K."/>
            <person name="Miller A.N."/>
            <person name="Grigoriev I.V."/>
            <person name="Debuchy R."/>
            <person name="Gladieux P."/>
            <person name="Thoren M.H."/>
            <person name="Johannesson H."/>
        </authorList>
    </citation>
    <scope>NUCLEOTIDE SEQUENCE</scope>
    <source>
        <strain evidence="8">SMH4131-1</strain>
    </source>
</reference>
<dbReference type="PANTHER" id="PTHR33048:SF96">
    <property type="entry name" value="INTEGRAL MEMBRANE PROTEIN"/>
    <property type="match status" value="1"/>
</dbReference>
<keyword evidence="3 6" id="KW-1133">Transmembrane helix</keyword>
<dbReference type="Proteomes" id="UP001286456">
    <property type="component" value="Unassembled WGS sequence"/>
</dbReference>
<sequence length="607" mass="67967">MAPVPLLEGTAGKPPAAPIGHTDDVSPMILVLASLGIGISVVVTILRCATRVWVVKAFGVDDGLMSAAMLTYSVYILLMMVNLSFGLGHTPIGLLPQQNQVIIMRDIWMGYIFYFCTMALAKSSIGWFLLRVTINRTHHQIVYTAIGATVSSCLLAAFVLAFQCAPVNYFWDRSNPGSGVCTEPGTLIKASFYPYGAVTIATDFTLALLPAWIVSHLQMNLKTKLALIGLMALGCLSSSAVIARWVLFARESDPNSSYHATAEIAAWTMTEQFLIITVGSLATLRPLLGLVRYKLGWGGSPRHETVCLNLNMAQNIGDYDAARINIKLSEDDLRKRLMLSYYGRAGEHRPYGEMLNQEQPAPPPAADEVDPDILPSKMLKKIDPKAMAELASVLFYGDLTSQLAFDTDLDRYLVREKQWLDLMEQVTTHYLSRIRTIHDDNERMQNEFLAWCYPSFRWALPSFPAPDRDAYAAAVTQAARSIFNTKFRFRHPSLRAIADAYLDHGKQLSQAFEATMLPEWKGLVERLDVQYCMLKIDAKAREESQRAFEEKQLAACERELKAFGRRMKLEILCRAREEDLVSEIRGWAFGFCFAVFLYRACMMATVL</sequence>
<evidence type="ECO:0000256" key="3">
    <source>
        <dbReference type="ARBA" id="ARBA00022989"/>
    </source>
</evidence>
<proteinExistence type="inferred from homology"/>
<comment type="caution">
    <text evidence="8">The sequence shown here is derived from an EMBL/GenBank/DDBJ whole genome shotgun (WGS) entry which is preliminary data.</text>
</comment>
<dbReference type="EMBL" id="JAUEPO010000004">
    <property type="protein sequence ID" value="KAK3323266.1"/>
    <property type="molecule type" value="Genomic_DNA"/>
</dbReference>
<gene>
    <name evidence="8" type="ORF">B0T19DRAFT_462746</name>
</gene>
<evidence type="ECO:0000256" key="6">
    <source>
        <dbReference type="SAM" id="Phobius"/>
    </source>
</evidence>
<feature type="domain" description="Rhodopsin" evidence="7">
    <location>
        <begin position="46"/>
        <end position="288"/>
    </location>
</feature>
<reference evidence="8" key="1">
    <citation type="journal article" date="2023" name="Mol. Phylogenet. Evol.">
        <title>Genome-scale phylogeny and comparative genomics of the fungal order Sordariales.</title>
        <authorList>
            <person name="Hensen N."/>
            <person name="Bonometti L."/>
            <person name="Westerberg I."/>
            <person name="Brannstrom I.O."/>
            <person name="Guillou S."/>
            <person name="Cros-Aarteil S."/>
            <person name="Calhoun S."/>
            <person name="Haridas S."/>
            <person name="Kuo A."/>
            <person name="Mondo S."/>
            <person name="Pangilinan J."/>
            <person name="Riley R."/>
            <person name="LaButti K."/>
            <person name="Andreopoulos B."/>
            <person name="Lipzen A."/>
            <person name="Chen C."/>
            <person name="Yan M."/>
            <person name="Daum C."/>
            <person name="Ng V."/>
            <person name="Clum A."/>
            <person name="Steindorff A."/>
            <person name="Ohm R.A."/>
            <person name="Martin F."/>
            <person name="Silar P."/>
            <person name="Natvig D.O."/>
            <person name="Lalanne C."/>
            <person name="Gautier V."/>
            <person name="Ament-Velasquez S.L."/>
            <person name="Kruys A."/>
            <person name="Hutchinson M.I."/>
            <person name="Powell A.J."/>
            <person name="Barry K."/>
            <person name="Miller A.N."/>
            <person name="Grigoriev I.V."/>
            <person name="Debuchy R."/>
            <person name="Gladieux P."/>
            <person name="Hiltunen Thoren M."/>
            <person name="Johannesson H."/>
        </authorList>
    </citation>
    <scope>NUCLEOTIDE SEQUENCE</scope>
    <source>
        <strain evidence="8">SMH4131-1</strain>
    </source>
</reference>
<feature type="transmembrane region" description="Helical" evidence="6">
    <location>
        <begin position="225"/>
        <end position="247"/>
    </location>
</feature>
<keyword evidence="9" id="KW-1185">Reference proteome</keyword>
<protein>
    <recommendedName>
        <fullName evidence="7">Rhodopsin domain-containing protein</fullName>
    </recommendedName>
</protein>
<evidence type="ECO:0000313" key="9">
    <source>
        <dbReference type="Proteomes" id="UP001286456"/>
    </source>
</evidence>
<dbReference type="InterPro" id="IPR049326">
    <property type="entry name" value="Rhodopsin_dom_fungi"/>
</dbReference>
<evidence type="ECO:0000256" key="1">
    <source>
        <dbReference type="ARBA" id="ARBA00004141"/>
    </source>
</evidence>
<keyword evidence="4 6" id="KW-0472">Membrane</keyword>
<organism evidence="8 9">
    <name type="scientific">Cercophora scortea</name>
    <dbReference type="NCBI Taxonomy" id="314031"/>
    <lineage>
        <taxon>Eukaryota</taxon>
        <taxon>Fungi</taxon>
        <taxon>Dikarya</taxon>
        <taxon>Ascomycota</taxon>
        <taxon>Pezizomycotina</taxon>
        <taxon>Sordariomycetes</taxon>
        <taxon>Sordariomycetidae</taxon>
        <taxon>Sordariales</taxon>
        <taxon>Lasiosphaeriaceae</taxon>
        <taxon>Cercophora</taxon>
    </lineage>
</organism>